<keyword evidence="2" id="KW-0805">Transcription regulation</keyword>
<dbReference type="SUPFAM" id="SSF57783">
    <property type="entry name" value="Zinc beta-ribbon"/>
    <property type="match status" value="1"/>
</dbReference>
<dbReference type="SMART" id="SM00531">
    <property type="entry name" value="TFIIE"/>
    <property type="match status" value="1"/>
</dbReference>
<keyword evidence="5" id="KW-0648">Protein biosynthesis</keyword>
<reference evidence="5 6" key="1">
    <citation type="submission" date="2017-12" db="EMBL/GenBank/DDBJ databases">
        <authorList>
            <person name="Pombert J.-F."/>
            <person name="Haag K.L."/>
            <person name="Ebert D."/>
        </authorList>
    </citation>
    <scope>NUCLEOTIDE SEQUENCE [LARGE SCALE GENOMIC DNA]</scope>
    <source>
        <strain evidence="5">FI-OER-3-3</strain>
    </source>
</reference>
<dbReference type="InterPro" id="IPR002853">
    <property type="entry name" value="TFIIE_asu"/>
</dbReference>
<comment type="caution">
    <text evidence="5">The sequence shown here is derived from an EMBL/GenBank/DDBJ whole genome shotgun (WGS) entry which is preliminary data.</text>
</comment>
<dbReference type="InterPro" id="IPR024550">
    <property type="entry name" value="TFIIEa/SarR/Rpc3_HTH_dom"/>
</dbReference>
<dbReference type="GO" id="GO:0006367">
    <property type="term" value="P:transcription initiation at RNA polymerase II promoter"/>
    <property type="evidence" value="ECO:0007669"/>
    <property type="project" value="InterPro"/>
</dbReference>
<dbReference type="PANTHER" id="PTHR13097">
    <property type="entry name" value="TRANSCRIPTION INITIATION FACTOR IIE, ALPHA SUBUNIT"/>
    <property type="match status" value="1"/>
</dbReference>
<organism evidence="5 6">
    <name type="scientific">Hamiltosporidium tvaerminnensis</name>
    <dbReference type="NCBI Taxonomy" id="1176355"/>
    <lineage>
        <taxon>Eukaryota</taxon>
        <taxon>Fungi</taxon>
        <taxon>Fungi incertae sedis</taxon>
        <taxon>Microsporidia</taxon>
        <taxon>Dubosqiidae</taxon>
        <taxon>Hamiltosporidium</taxon>
    </lineage>
</organism>
<dbReference type="AlphaFoldDB" id="A0A4Q9L6J9"/>
<dbReference type="VEuPathDB" id="MicrosporidiaDB:CWI37_0520p0020"/>
<keyword evidence="5" id="KW-0396">Initiation factor</keyword>
<dbReference type="InterPro" id="IPR039997">
    <property type="entry name" value="TFE"/>
</dbReference>
<keyword evidence="3" id="KW-0804">Transcription</keyword>
<dbReference type="GO" id="GO:0005673">
    <property type="term" value="C:transcription factor TFIIE complex"/>
    <property type="evidence" value="ECO:0007669"/>
    <property type="project" value="TreeGrafter"/>
</dbReference>
<evidence type="ECO:0000313" key="5">
    <source>
        <dbReference type="EMBL" id="TBU02260.1"/>
    </source>
</evidence>
<protein>
    <submittedName>
        <fullName evidence="5">Putative subunit alpha of transcription initiation factor IIE</fullName>
    </submittedName>
</protein>
<evidence type="ECO:0000256" key="1">
    <source>
        <dbReference type="ARBA" id="ARBA00008947"/>
    </source>
</evidence>
<name>A0A4Q9L6J9_9MICR</name>
<dbReference type="InterPro" id="IPR013083">
    <property type="entry name" value="Znf_RING/FYVE/PHD"/>
</dbReference>
<dbReference type="Gene3D" id="3.30.40.10">
    <property type="entry name" value="Zinc/RING finger domain, C3HC4 (zinc finger)"/>
    <property type="match status" value="1"/>
</dbReference>
<dbReference type="PROSITE" id="PS51344">
    <property type="entry name" value="HTH_TFE_IIE"/>
    <property type="match status" value="1"/>
</dbReference>
<dbReference type="Pfam" id="PF02002">
    <property type="entry name" value="TFIIE_alpha"/>
    <property type="match status" value="1"/>
</dbReference>
<evidence type="ECO:0000259" key="4">
    <source>
        <dbReference type="PROSITE" id="PS51344"/>
    </source>
</evidence>
<dbReference type="EMBL" id="PITJ01000520">
    <property type="protein sequence ID" value="TBU02260.1"/>
    <property type="molecule type" value="Genomic_DNA"/>
</dbReference>
<sequence length="304" mass="36336">MEYEEIMKKLIKKTMRMFYETHHAVIMDILLEYMIMYDNEICEKMKMLNKEFNRLVVKLKDDKLLKAETKIETKSDGRQLLRCVYFIVYSEIKDVIKYKIFKMSRFLEQEIKNTEKLQGYKCSSCFKEFGVLEAQRLLENFIFKCDECSGKLIENKGKTSIDDPHMLHSIMMNELSEVISMLKELDKHNIPSIDYFQVLALRKGKEMMKSSSLKSEYKICEIQEEEEKQEIFVENEEKNVELSFKVFQKQEESKNEVKEESSIFVNVNGVSKLFSQITEEDKEKMNEDEYEKYFEIFLKQNEAS</sequence>
<dbReference type="Proteomes" id="UP000292362">
    <property type="component" value="Unassembled WGS sequence"/>
</dbReference>
<proteinExistence type="inferred from homology"/>
<comment type="similarity">
    <text evidence="1">Belongs to the TFIIE alpha subunit family.</text>
</comment>
<dbReference type="GO" id="GO:0003743">
    <property type="term" value="F:translation initiation factor activity"/>
    <property type="evidence" value="ECO:0007669"/>
    <property type="project" value="UniProtKB-KW"/>
</dbReference>
<evidence type="ECO:0000256" key="2">
    <source>
        <dbReference type="ARBA" id="ARBA00023015"/>
    </source>
</evidence>
<evidence type="ECO:0000256" key="3">
    <source>
        <dbReference type="ARBA" id="ARBA00023163"/>
    </source>
</evidence>
<dbReference type="InterPro" id="IPR017919">
    <property type="entry name" value="TFIIE/TFIIEa_HTH"/>
</dbReference>
<accession>A0A4Q9L6J9</accession>
<feature type="domain" description="HTH TFE/IIEalpha-type" evidence="4">
    <location>
        <begin position="7"/>
        <end position="97"/>
    </location>
</feature>
<evidence type="ECO:0000313" key="6">
    <source>
        <dbReference type="Proteomes" id="UP000292362"/>
    </source>
</evidence>
<dbReference type="PANTHER" id="PTHR13097:SF7">
    <property type="entry name" value="GENERAL TRANSCRIPTION FACTOR IIE SUBUNIT 1"/>
    <property type="match status" value="1"/>
</dbReference>
<gene>
    <name evidence="5" type="ORF">CWI37_0520p0020</name>
</gene>